<evidence type="ECO:0000313" key="2">
    <source>
        <dbReference type="EMBL" id="KAK0436517.1"/>
    </source>
</evidence>
<proteinExistence type="predicted"/>
<comment type="caution">
    <text evidence="2">The sequence shown here is derived from an EMBL/GenBank/DDBJ whole genome shotgun (WGS) entry which is preliminary data.</text>
</comment>
<name>A0AA39MJD5_9AGAR</name>
<accession>A0AA39MJD5</accession>
<feature type="region of interest" description="Disordered" evidence="1">
    <location>
        <begin position="169"/>
        <end position="240"/>
    </location>
</feature>
<reference evidence="2" key="1">
    <citation type="submission" date="2023-06" db="EMBL/GenBank/DDBJ databases">
        <authorList>
            <consortium name="Lawrence Berkeley National Laboratory"/>
            <person name="Ahrendt S."/>
            <person name="Sahu N."/>
            <person name="Indic B."/>
            <person name="Wong-Bajracharya J."/>
            <person name="Merenyi Z."/>
            <person name="Ke H.-M."/>
            <person name="Monk M."/>
            <person name="Kocsube S."/>
            <person name="Drula E."/>
            <person name="Lipzen A."/>
            <person name="Balint B."/>
            <person name="Henrissat B."/>
            <person name="Andreopoulos B."/>
            <person name="Martin F.M."/>
            <person name="Harder C.B."/>
            <person name="Rigling D."/>
            <person name="Ford K.L."/>
            <person name="Foster G.D."/>
            <person name="Pangilinan J."/>
            <person name="Papanicolaou A."/>
            <person name="Barry K."/>
            <person name="LaButti K."/>
            <person name="Viragh M."/>
            <person name="Koriabine M."/>
            <person name="Yan M."/>
            <person name="Riley R."/>
            <person name="Champramary S."/>
            <person name="Plett K.L."/>
            <person name="Tsai I.J."/>
            <person name="Slot J."/>
            <person name="Sipos G."/>
            <person name="Plett J."/>
            <person name="Nagy L.G."/>
            <person name="Grigoriev I.V."/>
        </authorList>
    </citation>
    <scope>NUCLEOTIDE SEQUENCE</scope>
    <source>
        <strain evidence="2">FPL87.14</strain>
    </source>
</reference>
<organism evidence="2 3">
    <name type="scientific">Armillaria borealis</name>
    <dbReference type="NCBI Taxonomy" id="47425"/>
    <lineage>
        <taxon>Eukaryota</taxon>
        <taxon>Fungi</taxon>
        <taxon>Dikarya</taxon>
        <taxon>Basidiomycota</taxon>
        <taxon>Agaricomycotina</taxon>
        <taxon>Agaricomycetes</taxon>
        <taxon>Agaricomycetidae</taxon>
        <taxon>Agaricales</taxon>
        <taxon>Marasmiineae</taxon>
        <taxon>Physalacriaceae</taxon>
        <taxon>Armillaria</taxon>
    </lineage>
</organism>
<feature type="region of interest" description="Disordered" evidence="1">
    <location>
        <begin position="133"/>
        <end position="152"/>
    </location>
</feature>
<dbReference type="AlphaFoldDB" id="A0AA39MJD5"/>
<feature type="compositionally biased region" description="Acidic residues" evidence="1">
    <location>
        <begin position="177"/>
        <end position="198"/>
    </location>
</feature>
<feature type="compositionally biased region" description="Acidic residues" evidence="1">
    <location>
        <begin position="208"/>
        <end position="222"/>
    </location>
</feature>
<sequence>MEWDGAAGWQADPKRKTVLDTNVSRYVTLIIQSESSRGSIGCLPQFYGSQSYVVATEPEAIESARGIYVPPEHQVFMLVPDSFRLLADEMMELGSLDVVQERVWELYLELIQMFHARGIVGDPEWTEFVNMAPEQKDRPDEEEDIPDEPIPAEQPLQWNEHIQYYGGVNGGLGQPEWQDDEWQAEPDEPDLPDGEDLDNDKFWRAEGWADEVEQEYEDEEDDHSAPTTFFVPLDEFDLQM</sequence>
<dbReference type="EMBL" id="JAUEPT010000054">
    <property type="protein sequence ID" value="KAK0436517.1"/>
    <property type="molecule type" value="Genomic_DNA"/>
</dbReference>
<gene>
    <name evidence="2" type="ORF">EV421DRAFT_1907859</name>
</gene>
<protein>
    <submittedName>
        <fullName evidence="2">Uncharacterized protein</fullName>
    </submittedName>
</protein>
<evidence type="ECO:0000256" key="1">
    <source>
        <dbReference type="SAM" id="MobiDB-lite"/>
    </source>
</evidence>
<dbReference type="Proteomes" id="UP001175226">
    <property type="component" value="Unassembled WGS sequence"/>
</dbReference>
<evidence type="ECO:0000313" key="3">
    <source>
        <dbReference type="Proteomes" id="UP001175226"/>
    </source>
</evidence>
<keyword evidence="3" id="KW-1185">Reference proteome</keyword>